<dbReference type="InterPro" id="IPR004331">
    <property type="entry name" value="SPX_dom"/>
</dbReference>
<dbReference type="InParanoid" id="A0A2N3N033"/>
<keyword evidence="2" id="KW-0926">Vacuole</keyword>
<dbReference type="GO" id="GO:0006799">
    <property type="term" value="P:polyphosphate biosynthetic process"/>
    <property type="evidence" value="ECO:0007669"/>
    <property type="project" value="UniProtKB-ARBA"/>
</dbReference>
<dbReference type="PROSITE" id="PS51382">
    <property type="entry name" value="SPX"/>
    <property type="match status" value="1"/>
</dbReference>
<comment type="subcellular location">
    <subcellularLocation>
        <location evidence="1">Vacuole membrane</location>
        <topology evidence="1">Multi-pass membrane protein</topology>
    </subcellularLocation>
</comment>
<evidence type="ECO:0000313" key="9">
    <source>
        <dbReference type="EMBL" id="PKS05797.1"/>
    </source>
</evidence>
<feature type="transmembrane region" description="Helical" evidence="7">
    <location>
        <begin position="452"/>
        <end position="473"/>
    </location>
</feature>
<dbReference type="EMBL" id="NLAX01001139">
    <property type="protein sequence ID" value="PKS05797.1"/>
    <property type="molecule type" value="Genomic_DNA"/>
</dbReference>
<dbReference type="AlphaFoldDB" id="A0A2N3N033"/>
<feature type="domain" description="SPX" evidence="8">
    <location>
        <begin position="1"/>
        <end position="187"/>
    </location>
</feature>
<keyword evidence="4 7" id="KW-1133">Transmembrane helix</keyword>
<name>A0A2N3N033_9PEZI</name>
<comment type="caution">
    <text evidence="9">The sequence shown here is derived from an EMBL/GenBank/DDBJ whole genome shotgun (WGS) entry which is preliminary data.</text>
</comment>
<evidence type="ECO:0000259" key="8">
    <source>
        <dbReference type="PROSITE" id="PS51382"/>
    </source>
</evidence>
<dbReference type="GO" id="GO:0000329">
    <property type="term" value="C:fungal-type vacuole membrane"/>
    <property type="evidence" value="ECO:0007669"/>
    <property type="project" value="TreeGrafter"/>
</dbReference>
<dbReference type="GO" id="GO:0007034">
    <property type="term" value="P:vacuolar transport"/>
    <property type="evidence" value="ECO:0007669"/>
    <property type="project" value="TreeGrafter"/>
</dbReference>
<evidence type="ECO:0000256" key="6">
    <source>
        <dbReference type="SAM" id="MobiDB-lite"/>
    </source>
</evidence>
<dbReference type="PANTHER" id="PTHR46140:SF1">
    <property type="entry name" value="VACUOLAR TRANSPORTER CHAPERONE COMPLEX SUBUNIT 4-RELATED"/>
    <property type="match status" value="1"/>
</dbReference>
<dbReference type="Proteomes" id="UP000233524">
    <property type="component" value="Unassembled WGS sequence"/>
</dbReference>
<keyword evidence="3 7" id="KW-0812">Transmembrane</keyword>
<accession>A0A2N3N033</accession>
<evidence type="ECO:0000313" key="10">
    <source>
        <dbReference type="Proteomes" id="UP000233524"/>
    </source>
</evidence>
<evidence type="ECO:0000256" key="1">
    <source>
        <dbReference type="ARBA" id="ARBA00004128"/>
    </source>
</evidence>
<evidence type="ECO:0000256" key="7">
    <source>
        <dbReference type="SAM" id="Phobius"/>
    </source>
</evidence>
<dbReference type="GO" id="GO:0042144">
    <property type="term" value="P:vacuole fusion, non-autophagic"/>
    <property type="evidence" value="ECO:0007669"/>
    <property type="project" value="TreeGrafter"/>
</dbReference>
<keyword evidence="10" id="KW-1185">Reference proteome</keyword>
<feature type="transmembrane region" description="Helical" evidence="7">
    <location>
        <begin position="485"/>
        <end position="506"/>
    </location>
</feature>
<sequence length="509" mass="57134">MKFGRRLEQESVPEWAIRMFVPRQLRVLDVYDSMRSCGLTNEPVDNVDYNSLKYEIKTHTTRDQARALAIPGQKDTALERFEGTFFDELACQHDRVDLFVASKASEISHRLNYLADSIDRLASKCARAPMTFKRQRRIVKYQQEILRCGDDIQALTRFTAAQTEAFRKILKKYKRWTGSSALGERFREHVLNDPKSFTRRDFSHLRSRYDETRAVFRTSLPDITSEPTSPESVLEPEAPRSLGSSAGIAAGCESFKPLPPPQMLYWNEYDHGSDGEGTEETYALYVHPKEDAGIPGLRYMQAAFSTPFEKARSWLGNKKHPAVASTQPVEGPECRALLSEQATGGVIGSPEMTTRNAAPAGYCTIASSHRTTTNSEVDDDLTSHEDNTFPTEGYLVHYATLPSINEQSLRRYREKVMFWGTTGCFAGSFILMAVAAILLLNGRHRNRLEVDAGAALGVITSMFAACAALGMHLCRRDELSLWNHAVVWTSGMALFILNGMLLVLVMEGF</sequence>
<evidence type="ECO:0000256" key="5">
    <source>
        <dbReference type="ARBA" id="ARBA00023136"/>
    </source>
</evidence>
<feature type="transmembrane region" description="Helical" evidence="7">
    <location>
        <begin position="416"/>
        <end position="440"/>
    </location>
</feature>
<organism evidence="9 10">
    <name type="scientific">Lomentospora prolificans</name>
    <dbReference type="NCBI Taxonomy" id="41688"/>
    <lineage>
        <taxon>Eukaryota</taxon>
        <taxon>Fungi</taxon>
        <taxon>Dikarya</taxon>
        <taxon>Ascomycota</taxon>
        <taxon>Pezizomycotina</taxon>
        <taxon>Sordariomycetes</taxon>
        <taxon>Hypocreomycetidae</taxon>
        <taxon>Microascales</taxon>
        <taxon>Microascaceae</taxon>
        <taxon>Lomentospora</taxon>
    </lineage>
</organism>
<proteinExistence type="predicted"/>
<dbReference type="CDD" id="cd14474">
    <property type="entry name" value="SPX_YDR089W"/>
    <property type="match status" value="1"/>
</dbReference>
<dbReference type="STRING" id="41688.A0A2N3N033"/>
<feature type="region of interest" description="Disordered" evidence="6">
    <location>
        <begin position="220"/>
        <end position="240"/>
    </location>
</feature>
<reference evidence="9 10" key="1">
    <citation type="journal article" date="2017" name="G3 (Bethesda)">
        <title>First Draft Genome Sequence of the Pathogenic Fungus Lomentospora prolificans (Formerly Scedosporium prolificans).</title>
        <authorList>
            <person name="Luo R."/>
            <person name="Zimin A."/>
            <person name="Workman R."/>
            <person name="Fan Y."/>
            <person name="Pertea G."/>
            <person name="Grossman N."/>
            <person name="Wear M.P."/>
            <person name="Jia B."/>
            <person name="Miller H."/>
            <person name="Casadevall A."/>
            <person name="Timp W."/>
            <person name="Zhang S.X."/>
            <person name="Salzberg S.L."/>
        </authorList>
    </citation>
    <scope>NUCLEOTIDE SEQUENCE [LARGE SCALE GENOMIC DNA]</scope>
    <source>
        <strain evidence="9 10">JHH-5317</strain>
    </source>
</reference>
<feature type="compositionally biased region" description="Polar residues" evidence="6">
    <location>
        <begin position="221"/>
        <end position="231"/>
    </location>
</feature>
<protein>
    <recommendedName>
        <fullName evidence="8">SPX domain-containing protein</fullName>
    </recommendedName>
</protein>
<keyword evidence="5 7" id="KW-0472">Membrane</keyword>
<evidence type="ECO:0000256" key="4">
    <source>
        <dbReference type="ARBA" id="ARBA00022989"/>
    </source>
</evidence>
<dbReference type="PANTHER" id="PTHR46140">
    <property type="entry name" value="VACUOLAR TRANSPORTER CHAPERONE 1-RELATED"/>
    <property type="match status" value="1"/>
</dbReference>
<dbReference type="GO" id="GO:0033254">
    <property type="term" value="C:vacuolar transporter chaperone complex"/>
    <property type="evidence" value="ECO:0007669"/>
    <property type="project" value="TreeGrafter"/>
</dbReference>
<dbReference type="GO" id="GO:0016237">
    <property type="term" value="P:microautophagy"/>
    <property type="evidence" value="ECO:0007669"/>
    <property type="project" value="TreeGrafter"/>
</dbReference>
<evidence type="ECO:0000256" key="3">
    <source>
        <dbReference type="ARBA" id="ARBA00022692"/>
    </source>
</evidence>
<gene>
    <name evidence="9" type="ORF">jhhlp_007626</name>
</gene>
<dbReference type="VEuPathDB" id="FungiDB:jhhlp_007626"/>
<dbReference type="InterPro" id="IPR051572">
    <property type="entry name" value="VTC_Complex_Subunit"/>
</dbReference>
<dbReference type="OrthoDB" id="5588846at2759"/>
<evidence type="ECO:0000256" key="2">
    <source>
        <dbReference type="ARBA" id="ARBA00022554"/>
    </source>
</evidence>